<reference evidence="1 2" key="1">
    <citation type="submission" date="2015-03" db="EMBL/GenBank/DDBJ databases">
        <authorList>
            <person name="Melo L.D.R."/>
            <person name="Veiga P."/>
            <person name="Cerca N."/>
            <person name="Kropinski A.M."/>
            <person name="Azeredo J."/>
            <person name="Almeida C."/>
            <person name="Sillankorva S."/>
        </authorList>
    </citation>
    <scope>NUCLEOTIDE SEQUENCE [LARGE SCALE GENOMIC DNA]</scope>
</reference>
<dbReference type="EMBL" id="KP890823">
    <property type="protein sequence ID" value="AKA62110.1"/>
    <property type="molecule type" value="Genomic_DNA"/>
</dbReference>
<dbReference type="KEGG" id="vg:26622792"/>
<dbReference type="RefSeq" id="YP_009195666.1">
    <property type="nucleotide sequence ID" value="NC_028762.1"/>
</dbReference>
<protein>
    <submittedName>
        <fullName evidence="1">Uncharacterized protein</fullName>
    </submittedName>
</protein>
<evidence type="ECO:0000313" key="1">
    <source>
        <dbReference type="EMBL" id="AKA62110.1"/>
    </source>
</evidence>
<proteinExistence type="predicted"/>
<sequence>MNFYNAMDKARKGFQVQSRITGNIVYTLDGSKLYCNSKIYCPGMMDILSGWDVVEPSLEVQNFNYYLLTPSKAQNEQIGNFI</sequence>
<gene>
    <name evidence="1" type="ORF">Pm5461_244</name>
</gene>
<accession>A0A0G2SSY9</accession>
<dbReference type="Proteomes" id="UP000202749">
    <property type="component" value="Segment"/>
</dbReference>
<evidence type="ECO:0000313" key="2">
    <source>
        <dbReference type="Proteomes" id="UP000202749"/>
    </source>
</evidence>
<keyword evidence="2" id="KW-1185">Reference proteome</keyword>
<dbReference type="GeneID" id="26622792"/>
<name>A0A0G2SSY9_9CAUD</name>
<organism evidence="1 2">
    <name type="scientific">Proteus phage vB_PmiM_Pm5461</name>
    <dbReference type="NCBI Taxonomy" id="1636250"/>
    <lineage>
        <taxon>Viruses</taxon>
        <taxon>Duplodnaviria</taxon>
        <taxon>Heunggongvirae</taxon>
        <taxon>Uroviricota</taxon>
        <taxon>Caudoviricetes</taxon>
        <taxon>Pantevenvirales</taxon>
        <taxon>Straboviridae</taxon>
        <taxon>Bragavirus</taxon>
        <taxon>Bragavirus pm5461</taxon>
    </lineage>
</organism>